<feature type="repeat" description="ANK" evidence="3">
    <location>
        <begin position="69"/>
        <end position="101"/>
    </location>
</feature>
<dbReference type="PROSITE" id="PS50088">
    <property type="entry name" value="ANK_REPEAT"/>
    <property type="match status" value="3"/>
</dbReference>
<reference evidence="4 5" key="1">
    <citation type="journal article" date="2015" name="Antonie Van Leeuwenhoek">
        <title>Tamlana nanhaiensis sp. nov., isolated from surface seawater collected from the South China Sea.</title>
        <authorList>
            <person name="Liu X."/>
            <person name="Lai Q."/>
            <person name="Du Y."/>
            <person name="Li G."/>
            <person name="Sun F."/>
            <person name="Shao Z."/>
        </authorList>
    </citation>
    <scope>NUCLEOTIDE SEQUENCE [LARGE SCALE GENOMIC DNA]</scope>
    <source>
        <strain evidence="4 5">FHC16</strain>
    </source>
</reference>
<evidence type="ECO:0000256" key="1">
    <source>
        <dbReference type="ARBA" id="ARBA00022737"/>
    </source>
</evidence>
<keyword evidence="1" id="KW-0677">Repeat</keyword>
<organism evidence="4 5">
    <name type="scientific">Neotamlana nanhaiensis</name>
    <dbReference type="NCBI Taxonomy" id="1382798"/>
    <lineage>
        <taxon>Bacteria</taxon>
        <taxon>Pseudomonadati</taxon>
        <taxon>Bacteroidota</taxon>
        <taxon>Flavobacteriia</taxon>
        <taxon>Flavobacteriales</taxon>
        <taxon>Flavobacteriaceae</taxon>
        <taxon>Neotamlana</taxon>
    </lineage>
</organism>
<gene>
    <name evidence="4" type="ORF">PK35_07135</name>
</gene>
<keyword evidence="5" id="KW-1185">Reference proteome</keyword>
<keyword evidence="2 3" id="KW-0040">ANK repeat</keyword>
<feature type="repeat" description="ANK" evidence="3">
    <location>
        <begin position="102"/>
        <end position="134"/>
    </location>
</feature>
<protein>
    <submittedName>
        <fullName evidence="4">Ankyrin</fullName>
    </submittedName>
</protein>
<dbReference type="InterPro" id="IPR036770">
    <property type="entry name" value="Ankyrin_rpt-contain_sf"/>
</dbReference>
<dbReference type="SUPFAM" id="SSF48403">
    <property type="entry name" value="Ankyrin repeat"/>
    <property type="match status" value="1"/>
</dbReference>
<dbReference type="AlphaFoldDB" id="A0A0D7W3Q9"/>
<sequence length="157" mass="17151">MNDKNNFFSAIQSGNIPAIYQLLQRNPDLVDAKDNREFTPLILASYFDKEDIVKVLVEKNANLNDTDASGNTALIGVSFKGSVNLVNYLIAQGADVNAKNSNGATALIFAAMYNQYDVVKILLKNKANKTIVDNDGKTALAHATEKKFTPIIDLLTN</sequence>
<comment type="caution">
    <text evidence="4">The sequence shown here is derived from an EMBL/GenBank/DDBJ whole genome shotgun (WGS) entry which is preliminary data.</text>
</comment>
<dbReference type="RefSeq" id="WP_044626081.1">
    <property type="nucleotide sequence ID" value="NZ_JTDV01000003.1"/>
</dbReference>
<dbReference type="Pfam" id="PF13857">
    <property type="entry name" value="Ank_5"/>
    <property type="match status" value="1"/>
</dbReference>
<dbReference type="PATRIC" id="fig|1382798.3.peg.2751"/>
<evidence type="ECO:0000313" key="5">
    <source>
        <dbReference type="Proteomes" id="UP000032361"/>
    </source>
</evidence>
<feature type="repeat" description="ANK" evidence="3">
    <location>
        <begin position="36"/>
        <end position="68"/>
    </location>
</feature>
<dbReference type="PROSITE" id="PS50297">
    <property type="entry name" value="ANK_REP_REGION"/>
    <property type="match status" value="3"/>
</dbReference>
<dbReference type="EMBL" id="JTDV01000003">
    <property type="protein sequence ID" value="KJD33679.1"/>
    <property type="molecule type" value="Genomic_DNA"/>
</dbReference>
<dbReference type="InterPro" id="IPR002110">
    <property type="entry name" value="Ankyrin_rpt"/>
</dbReference>
<proteinExistence type="predicted"/>
<dbReference type="SMART" id="SM00248">
    <property type="entry name" value="ANK"/>
    <property type="match status" value="4"/>
</dbReference>
<dbReference type="STRING" id="1382798.PK35_07135"/>
<dbReference type="Gene3D" id="1.25.40.20">
    <property type="entry name" value="Ankyrin repeat-containing domain"/>
    <property type="match status" value="1"/>
</dbReference>
<accession>A0A0D7W3Q9</accession>
<dbReference type="OrthoDB" id="1374157at2"/>
<dbReference type="Pfam" id="PF12796">
    <property type="entry name" value="Ank_2"/>
    <property type="match status" value="1"/>
</dbReference>
<dbReference type="PANTHER" id="PTHR24171">
    <property type="entry name" value="ANKYRIN REPEAT DOMAIN-CONTAINING PROTEIN 39-RELATED"/>
    <property type="match status" value="1"/>
</dbReference>
<name>A0A0D7W3Q9_9FLAO</name>
<evidence type="ECO:0000256" key="2">
    <source>
        <dbReference type="ARBA" id="ARBA00023043"/>
    </source>
</evidence>
<evidence type="ECO:0000313" key="4">
    <source>
        <dbReference type="EMBL" id="KJD33679.1"/>
    </source>
</evidence>
<evidence type="ECO:0000256" key="3">
    <source>
        <dbReference type="PROSITE-ProRule" id="PRU00023"/>
    </source>
</evidence>
<dbReference type="PANTHER" id="PTHR24171:SF9">
    <property type="entry name" value="ANKYRIN REPEAT DOMAIN-CONTAINING PROTEIN 39"/>
    <property type="match status" value="1"/>
</dbReference>
<dbReference type="Proteomes" id="UP000032361">
    <property type="component" value="Unassembled WGS sequence"/>
</dbReference>